<sequence>MPSRDVHRGAFDGRASRAATGRRRPGRSPQQAGQADPVRRGRRLGTTPPDREDAPRADVPRPPAALRSRGERCPVLAAVEHRGADMTALDAPPRTRRLLGTLVAALFAVSACDPGAARDGVAPGGADRLPGPVAEEIRYHEPEAAPAAPDLELTLLDGAEIGLSTLWDDRPVVLVFFSSWCATCADQQQALSDLAEVHGDAVSFVGVASRDDPAAVTDFLVEHEVPYPVAVDADRAAARHYAAEEPPLIAVIGRGGGLLRGIPGGVADPARAEELDAELSALYRRG</sequence>
<dbReference type="Gene3D" id="3.40.30.10">
    <property type="entry name" value="Glutaredoxin"/>
    <property type="match status" value="1"/>
</dbReference>
<proteinExistence type="predicted"/>
<reference evidence="6" key="1">
    <citation type="submission" date="2016-06" db="EMBL/GenBank/DDBJ databases">
        <title>Complete genome sequence of Actinoalloteichus fjordicus DSM 46855 (=ADI127-17), type strain of the new species Actinoalloteichus fjordicus.</title>
        <authorList>
            <person name="Ruckert C."/>
            <person name="Nouioui I."/>
            <person name="Willmese J."/>
            <person name="van Wezel G."/>
            <person name="Klenk H.-P."/>
            <person name="Kalinowski J."/>
            <person name="Zotchev S.B."/>
        </authorList>
    </citation>
    <scope>NUCLEOTIDE SEQUENCE [LARGE SCALE GENOMIC DNA]</scope>
    <source>
        <strain evidence="6">ADI127-7</strain>
    </source>
</reference>
<dbReference type="Pfam" id="PF08534">
    <property type="entry name" value="Redoxin"/>
    <property type="match status" value="1"/>
</dbReference>
<dbReference type="SUPFAM" id="SSF52833">
    <property type="entry name" value="Thioredoxin-like"/>
    <property type="match status" value="1"/>
</dbReference>
<evidence type="ECO:0000256" key="1">
    <source>
        <dbReference type="ARBA" id="ARBA00004196"/>
    </source>
</evidence>
<dbReference type="GO" id="GO:0017004">
    <property type="term" value="P:cytochrome complex assembly"/>
    <property type="evidence" value="ECO:0007669"/>
    <property type="project" value="UniProtKB-KW"/>
</dbReference>
<dbReference type="KEGG" id="acad:UA74_12450"/>
<evidence type="ECO:0000256" key="2">
    <source>
        <dbReference type="ARBA" id="ARBA00022748"/>
    </source>
</evidence>
<keyword evidence="6" id="KW-1185">Reference proteome</keyword>
<feature type="compositionally biased region" description="Basic and acidic residues" evidence="3">
    <location>
        <begin position="1"/>
        <end position="15"/>
    </location>
</feature>
<gene>
    <name evidence="5" type="ORF">UA74_12450</name>
</gene>
<dbReference type="InterPro" id="IPR013740">
    <property type="entry name" value="Redoxin"/>
</dbReference>
<evidence type="ECO:0000313" key="5">
    <source>
        <dbReference type="EMBL" id="APU14550.1"/>
    </source>
</evidence>
<dbReference type="EMBL" id="CP016076">
    <property type="protein sequence ID" value="APU14550.1"/>
    <property type="molecule type" value="Genomic_DNA"/>
</dbReference>
<dbReference type="InterPro" id="IPR050553">
    <property type="entry name" value="Thioredoxin_ResA/DsbE_sf"/>
</dbReference>
<dbReference type="GO" id="GO:0030313">
    <property type="term" value="C:cell envelope"/>
    <property type="evidence" value="ECO:0007669"/>
    <property type="project" value="UniProtKB-SubCell"/>
</dbReference>
<dbReference type="InterPro" id="IPR013766">
    <property type="entry name" value="Thioredoxin_domain"/>
</dbReference>
<protein>
    <submittedName>
        <fullName evidence="5">Peroxiredoxin</fullName>
    </submittedName>
</protein>
<keyword evidence="2" id="KW-0201">Cytochrome c-type biogenesis</keyword>
<dbReference type="Proteomes" id="UP000185511">
    <property type="component" value="Chromosome"/>
</dbReference>
<evidence type="ECO:0000259" key="4">
    <source>
        <dbReference type="PROSITE" id="PS51352"/>
    </source>
</evidence>
<dbReference type="PANTHER" id="PTHR42852">
    <property type="entry name" value="THIOL:DISULFIDE INTERCHANGE PROTEIN DSBE"/>
    <property type="match status" value="1"/>
</dbReference>
<evidence type="ECO:0000256" key="3">
    <source>
        <dbReference type="SAM" id="MobiDB-lite"/>
    </source>
</evidence>
<dbReference type="InterPro" id="IPR017937">
    <property type="entry name" value="Thioredoxin_CS"/>
</dbReference>
<dbReference type="PROSITE" id="PS51352">
    <property type="entry name" value="THIOREDOXIN_2"/>
    <property type="match status" value="1"/>
</dbReference>
<dbReference type="InterPro" id="IPR036249">
    <property type="entry name" value="Thioredoxin-like_sf"/>
</dbReference>
<comment type="subcellular location">
    <subcellularLocation>
        <location evidence="1">Cell envelope</location>
    </subcellularLocation>
</comment>
<dbReference type="PANTHER" id="PTHR42852:SF17">
    <property type="entry name" value="THIOREDOXIN-LIKE PROTEIN HI_1115"/>
    <property type="match status" value="1"/>
</dbReference>
<accession>A0AAC9LCY7</accession>
<dbReference type="CDD" id="cd02966">
    <property type="entry name" value="TlpA_like_family"/>
    <property type="match status" value="1"/>
</dbReference>
<feature type="region of interest" description="Disordered" evidence="3">
    <location>
        <begin position="1"/>
        <end position="72"/>
    </location>
</feature>
<feature type="domain" description="Thioredoxin" evidence="4">
    <location>
        <begin position="142"/>
        <end position="281"/>
    </location>
</feature>
<dbReference type="PROSITE" id="PS00194">
    <property type="entry name" value="THIOREDOXIN_1"/>
    <property type="match status" value="1"/>
</dbReference>
<name>A0AAC9LCY7_9PSEU</name>
<evidence type="ECO:0000313" key="6">
    <source>
        <dbReference type="Proteomes" id="UP000185511"/>
    </source>
</evidence>
<dbReference type="AlphaFoldDB" id="A0AAC9LCY7"/>
<organism evidence="5 6">
    <name type="scientific">Actinoalloteichus fjordicus</name>
    <dbReference type="NCBI Taxonomy" id="1612552"/>
    <lineage>
        <taxon>Bacteria</taxon>
        <taxon>Bacillati</taxon>
        <taxon>Actinomycetota</taxon>
        <taxon>Actinomycetes</taxon>
        <taxon>Pseudonocardiales</taxon>
        <taxon>Pseudonocardiaceae</taxon>
        <taxon>Actinoalloteichus</taxon>
    </lineage>
</organism>
<feature type="compositionally biased region" description="Basic and acidic residues" evidence="3">
    <location>
        <begin position="49"/>
        <end position="59"/>
    </location>
</feature>
<dbReference type="GO" id="GO:0016491">
    <property type="term" value="F:oxidoreductase activity"/>
    <property type="evidence" value="ECO:0007669"/>
    <property type="project" value="InterPro"/>
</dbReference>